<gene>
    <name evidence="1" type="ORF">WN50_17775</name>
</gene>
<reference evidence="1 2" key="1">
    <citation type="submission" date="2015-06" db="EMBL/GenBank/DDBJ databases">
        <title>Draft genome assembly of filamentous brackish cyanobacterium Limnoraphis robusta strain CS-951.</title>
        <authorList>
            <person name="Willis A."/>
            <person name="Parks M."/>
            <person name="Burford M.A."/>
        </authorList>
    </citation>
    <scope>NUCLEOTIDE SEQUENCE [LARGE SCALE GENOMIC DNA]</scope>
    <source>
        <strain evidence="1 2">CS-951</strain>
    </source>
</reference>
<evidence type="ECO:0000313" key="2">
    <source>
        <dbReference type="Proteomes" id="UP000033607"/>
    </source>
</evidence>
<dbReference type="SUPFAM" id="SSF52540">
    <property type="entry name" value="P-loop containing nucleoside triphosphate hydrolases"/>
    <property type="match status" value="1"/>
</dbReference>
<dbReference type="EMBL" id="LATL02000066">
    <property type="protein sequence ID" value="KKD36804.1"/>
    <property type="molecule type" value="Genomic_DNA"/>
</dbReference>
<name>A0A0F5YD13_9CYAN</name>
<proteinExistence type="predicted"/>
<dbReference type="GO" id="GO:0016301">
    <property type="term" value="F:kinase activity"/>
    <property type="evidence" value="ECO:0007669"/>
    <property type="project" value="UniProtKB-KW"/>
</dbReference>
<dbReference type="OrthoDB" id="455474at2"/>
<dbReference type="PATRIC" id="fig|1637645.4.peg.1229"/>
<dbReference type="Proteomes" id="UP000033607">
    <property type="component" value="Unassembled WGS sequence"/>
</dbReference>
<keyword evidence="1" id="KW-0808">Transferase</keyword>
<dbReference type="RefSeq" id="WP_046279913.1">
    <property type="nucleotide sequence ID" value="NZ_LATL02000066.1"/>
</dbReference>
<organism evidence="1 2">
    <name type="scientific">Limnoraphis robusta CS-951</name>
    <dbReference type="NCBI Taxonomy" id="1637645"/>
    <lineage>
        <taxon>Bacteria</taxon>
        <taxon>Bacillati</taxon>
        <taxon>Cyanobacteriota</taxon>
        <taxon>Cyanophyceae</taxon>
        <taxon>Oscillatoriophycideae</taxon>
        <taxon>Oscillatoriales</taxon>
        <taxon>Sirenicapillariaceae</taxon>
        <taxon>Limnoraphis</taxon>
    </lineage>
</organism>
<protein>
    <submittedName>
        <fullName evidence="1">Glycerate kinase</fullName>
    </submittedName>
</protein>
<dbReference type="Gene3D" id="3.40.50.300">
    <property type="entry name" value="P-loop containing nucleotide triphosphate hydrolases"/>
    <property type="match status" value="1"/>
</dbReference>
<accession>A0A0F5YD13</accession>
<comment type="caution">
    <text evidence="1">The sequence shown here is derived from an EMBL/GenBank/DDBJ whole genome shotgun (WGS) entry which is preliminary data.</text>
</comment>
<sequence>MIQILEAWAGGNQPSPDELQQLAALELRDHRRSTAFGITPENVETVIEKRSQLFYSLLQHDCNLPQVGAGWELLWKLWLPLATQLTQHYQSLNRPIIQGILGGQGTGKTTLGKALTAILSFQGYSTLSLSIDDLYKSYADRERLREVDPRFIWRGPPGTHDVEIGLGVLDELRQTKASVAVPRFDKSLYHGAGDRIEPEIVTKVDVVLFEGWFVGCRPVEDSQFNHPPEPILTESDRQFARDINQKLKDYLPLWERLDRLMVLYPVDYRLSKQWRQQAEQEMIASGKSGMTDAEIEQFVDYFWKSLHPELFISPLVKNPHLADLVVEINADHSVGQIYSPGSSSSET</sequence>
<dbReference type="AlphaFoldDB" id="A0A0F5YD13"/>
<keyword evidence="1" id="KW-0418">Kinase</keyword>
<evidence type="ECO:0000313" key="1">
    <source>
        <dbReference type="EMBL" id="KKD36804.1"/>
    </source>
</evidence>
<dbReference type="InterPro" id="IPR027417">
    <property type="entry name" value="P-loop_NTPase"/>
</dbReference>
<dbReference type="PANTHER" id="PTHR10285">
    <property type="entry name" value="URIDINE KINASE"/>
    <property type="match status" value="1"/>
</dbReference>